<comment type="similarity">
    <text evidence="3">Belongs to the threonine synthase family.</text>
</comment>
<evidence type="ECO:0000256" key="8">
    <source>
        <dbReference type="ARBA" id="ARBA00022898"/>
    </source>
</evidence>
<dbReference type="Pfam" id="PF00291">
    <property type="entry name" value="PALP"/>
    <property type="match status" value="1"/>
</dbReference>
<dbReference type="PROSITE" id="PS00165">
    <property type="entry name" value="DEHYDRATASE_SER_THR"/>
    <property type="match status" value="1"/>
</dbReference>
<keyword evidence="9 15" id="KW-0456">Lyase</keyword>
<keyword evidence="6" id="KW-0028">Amino-acid biosynthesis</keyword>
<dbReference type="AlphaFoldDB" id="A0A1M5WNT6"/>
<organism evidence="15 16">
    <name type="scientific">Vibrio aerogenes CECT 7868</name>
    <dbReference type="NCBI Taxonomy" id="1216006"/>
    <lineage>
        <taxon>Bacteria</taxon>
        <taxon>Pseudomonadati</taxon>
        <taxon>Pseudomonadota</taxon>
        <taxon>Gammaproteobacteria</taxon>
        <taxon>Vibrionales</taxon>
        <taxon>Vibrionaceae</taxon>
        <taxon>Vibrio</taxon>
    </lineage>
</organism>
<evidence type="ECO:0000256" key="12">
    <source>
        <dbReference type="PIRSR" id="PIRSR604450-51"/>
    </source>
</evidence>
<dbReference type="InterPro" id="IPR029144">
    <property type="entry name" value="Thr_synth_N"/>
</dbReference>
<dbReference type="GO" id="GO:0005737">
    <property type="term" value="C:cytoplasm"/>
    <property type="evidence" value="ECO:0007669"/>
    <property type="project" value="TreeGrafter"/>
</dbReference>
<dbReference type="Pfam" id="PF14821">
    <property type="entry name" value="Thr_synth_N"/>
    <property type="match status" value="1"/>
</dbReference>
<keyword evidence="7" id="KW-0791">Threonine biosynthesis</keyword>
<dbReference type="PANTHER" id="PTHR43515">
    <property type="entry name" value="THREONINE SYNTHASE-LIKE 1"/>
    <property type="match status" value="1"/>
</dbReference>
<dbReference type="InterPro" id="IPR036052">
    <property type="entry name" value="TrpB-like_PALP_sf"/>
</dbReference>
<dbReference type="STRING" id="1216006.VA7868_00809"/>
<reference evidence="15 16" key="1">
    <citation type="submission" date="2016-11" db="EMBL/GenBank/DDBJ databases">
        <authorList>
            <person name="Jaros S."/>
            <person name="Januszkiewicz K."/>
            <person name="Wedrychowicz H."/>
        </authorList>
    </citation>
    <scope>NUCLEOTIDE SEQUENCE [LARGE SCALE GENOMIC DNA]</scope>
    <source>
        <strain evidence="15 16">CECT 7868</strain>
    </source>
</reference>
<dbReference type="GO" id="GO:0030170">
    <property type="term" value="F:pyridoxal phosphate binding"/>
    <property type="evidence" value="ECO:0007669"/>
    <property type="project" value="InterPro"/>
</dbReference>
<evidence type="ECO:0000259" key="14">
    <source>
        <dbReference type="Pfam" id="PF14821"/>
    </source>
</evidence>
<sequence>MKLYNIKENDEQVSFSQAVRQGLGRNQGLFFPSELPKFDNIDALLEEEFIPRSAKILSALIGDELPEEKVAEMVNQAFQFPAPLNKVKDHTYALELFHGPTLAFKDFGGRFMAQSLAAVSDGGKITILTATSGDTGAAVAHAFYGMENIQVVILYPKGKISPLQEKLFCTLGKNIHTVAINSDFDACQSLVKQAFDDQTLRSEVGLNSANSINISRLMAQICYYFEAAAQLSKEERENLVVSVPSGNFGNLTAGLLAKALGLPVKRFIASTNVNDTVPRYLETGEWAPKPTIATTSNAMDVSQPNNWPRIEELSGIKQWGLETLGKGAVTDEQSAASVRELHALGYLCEPHGAIAYRVLNEQLQPGETGLFLCTAHPAKFKDVVDDILGSDIELPGPLAKHAEMALLSQEMDDDFEALKKVLRAVQS</sequence>
<dbReference type="Proteomes" id="UP000184608">
    <property type="component" value="Unassembled WGS sequence"/>
</dbReference>
<evidence type="ECO:0000256" key="11">
    <source>
        <dbReference type="NCBIfam" id="TIGR00260"/>
    </source>
</evidence>
<evidence type="ECO:0000256" key="4">
    <source>
        <dbReference type="ARBA" id="ARBA00013028"/>
    </source>
</evidence>
<dbReference type="UniPathway" id="UPA00050">
    <property type="reaction ID" value="UER00065"/>
</dbReference>
<evidence type="ECO:0000256" key="6">
    <source>
        <dbReference type="ARBA" id="ARBA00022605"/>
    </source>
</evidence>
<evidence type="ECO:0000256" key="7">
    <source>
        <dbReference type="ARBA" id="ARBA00022697"/>
    </source>
</evidence>
<feature type="domain" description="Threonine synthase N-terminal" evidence="14">
    <location>
        <begin position="8"/>
        <end position="78"/>
    </location>
</feature>
<gene>
    <name evidence="15" type="primary">thrC</name>
    <name evidence="15" type="ORF">VA7868_00809</name>
</gene>
<dbReference type="InterPro" id="IPR000634">
    <property type="entry name" value="Ser/Thr_deHydtase_PyrdxlP-BS"/>
</dbReference>
<dbReference type="InterPro" id="IPR004450">
    <property type="entry name" value="Thr_synthase-like"/>
</dbReference>
<dbReference type="SUPFAM" id="SSF53686">
    <property type="entry name" value="Tryptophan synthase beta subunit-like PLP-dependent enzymes"/>
    <property type="match status" value="1"/>
</dbReference>
<dbReference type="RefSeq" id="WP_073602572.1">
    <property type="nucleotide sequence ID" value="NZ_FQXZ01000007.1"/>
</dbReference>
<dbReference type="GO" id="GO:0004795">
    <property type="term" value="F:threonine synthase activity"/>
    <property type="evidence" value="ECO:0007669"/>
    <property type="project" value="UniProtKB-UniRule"/>
</dbReference>
<comment type="catalytic activity">
    <reaction evidence="10">
        <text>O-phospho-L-homoserine + H2O = L-threonine + phosphate</text>
        <dbReference type="Rhea" id="RHEA:10840"/>
        <dbReference type="ChEBI" id="CHEBI:15377"/>
        <dbReference type="ChEBI" id="CHEBI:43474"/>
        <dbReference type="ChEBI" id="CHEBI:57590"/>
        <dbReference type="ChEBI" id="CHEBI:57926"/>
        <dbReference type="EC" id="4.2.3.1"/>
    </reaction>
</comment>
<proteinExistence type="inferred from homology"/>
<feature type="domain" description="Tryptophan synthase beta chain-like PALP" evidence="13">
    <location>
        <begin position="94"/>
        <end position="366"/>
    </location>
</feature>
<dbReference type="FunFam" id="3.40.50.1100:FF:000026">
    <property type="entry name" value="Threonine synthase"/>
    <property type="match status" value="1"/>
</dbReference>
<protein>
    <recommendedName>
        <fullName evidence="5 11">Threonine synthase</fullName>
        <ecNumber evidence="4 11">4.2.3.1</ecNumber>
    </recommendedName>
</protein>
<comment type="cofactor">
    <cofactor evidence="1 12">
        <name>pyridoxal 5'-phosphate</name>
        <dbReference type="ChEBI" id="CHEBI:597326"/>
    </cofactor>
</comment>
<keyword evidence="16" id="KW-1185">Reference proteome</keyword>
<dbReference type="Gene3D" id="3.90.1380.10">
    <property type="entry name" value="Threonine synthase, N-terminal domain"/>
    <property type="match status" value="1"/>
</dbReference>
<evidence type="ECO:0000313" key="16">
    <source>
        <dbReference type="Proteomes" id="UP000184608"/>
    </source>
</evidence>
<dbReference type="InterPro" id="IPR001926">
    <property type="entry name" value="TrpB-like_PALP"/>
</dbReference>
<keyword evidence="8 12" id="KW-0663">Pyridoxal phosphate</keyword>
<evidence type="ECO:0000256" key="5">
    <source>
        <dbReference type="ARBA" id="ARBA00018679"/>
    </source>
</evidence>
<evidence type="ECO:0000256" key="10">
    <source>
        <dbReference type="ARBA" id="ARBA00049144"/>
    </source>
</evidence>
<dbReference type="InterPro" id="IPR037158">
    <property type="entry name" value="Thr_synth_N_sf"/>
</dbReference>
<dbReference type="EC" id="4.2.3.1" evidence="4 11"/>
<evidence type="ECO:0000259" key="13">
    <source>
        <dbReference type="Pfam" id="PF00291"/>
    </source>
</evidence>
<evidence type="ECO:0000256" key="1">
    <source>
        <dbReference type="ARBA" id="ARBA00001933"/>
    </source>
</evidence>
<feature type="modified residue" description="N6-(pyridoxal phosphate)lysine" evidence="12">
    <location>
        <position position="105"/>
    </location>
</feature>
<comment type="pathway">
    <text evidence="2">Amino-acid biosynthesis; L-threonine biosynthesis; L-threonine from L-aspartate: step 5/5.</text>
</comment>
<dbReference type="EMBL" id="FQXZ01000007">
    <property type="protein sequence ID" value="SHH89285.1"/>
    <property type="molecule type" value="Genomic_DNA"/>
</dbReference>
<dbReference type="PANTHER" id="PTHR43515:SF1">
    <property type="entry name" value="THREONINE SYNTHASE-LIKE 1"/>
    <property type="match status" value="1"/>
</dbReference>
<evidence type="ECO:0000256" key="2">
    <source>
        <dbReference type="ARBA" id="ARBA00004979"/>
    </source>
</evidence>
<name>A0A1M5WNT6_9VIBR</name>
<evidence type="ECO:0000313" key="15">
    <source>
        <dbReference type="EMBL" id="SHH89285.1"/>
    </source>
</evidence>
<accession>A0A1M5WNT6</accession>
<dbReference type="Gene3D" id="3.40.50.1100">
    <property type="match status" value="2"/>
</dbReference>
<evidence type="ECO:0000256" key="9">
    <source>
        <dbReference type="ARBA" id="ARBA00023239"/>
    </source>
</evidence>
<dbReference type="OrthoDB" id="9763107at2"/>
<dbReference type="NCBIfam" id="TIGR00260">
    <property type="entry name" value="thrC"/>
    <property type="match status" value="1"/>
</dbReference>
<evidence type="ECO:0000256" key="3">
    <source>
        <dbReference type="ARBA" id="ARBA00005517"/>
    </source>
</evidence>
<dbReference type="GO" id="GO:0009088">
    <property type="term" value="P:threonine biosynthetic process"/>
    <property type="evidence" value="ECO:0007669"/>
    <property type="project" value="UniProtKB-UniRule"/>
</dbReference>